<proteinExistence type="predicted"/>
<keyword evidence="2" id="KW-1185">Reference proteome</keyword>
<organism evidence="1 2">
    <name type="scientific">Fasciolopsis buskii</name>
    <dbReference type="NCBI Taxonomy" id="27845"/>
    <lineage>
        <taxon>Eukaryota</taxon>
        <taxon>Metazoa</taxon>
        <taxon>Spiralia</taxon>
        <taxon>Lophotrochozoa</taxon>
        <taxon>Platyhelminthes</taxon>
        <taxon>Trematoda</taxon>
        <taxon>Digenea</taxon>
        <taxon>Plagiorchiida</taxon>
        <taxon>Echinostomata</taxon>
        <taxon>Echinostomatoidea</taxon>
        <taxon>Fasciolidae</taxon>
        <taxon>Fasciolopsis</taxon>
    </lineage>
</organism>
<dbReference type="EMBL" id="LUCM01002236">
    <property type="protein sequence ID" value="KAA0197653.1"/>
    <property type="molecule type" value="Genomic_DNA"/>
</dbReference>
<comment type="caution">
    <text evidence="1">The sequence shown here is derived from an EMBL/GenBank/DDBJ whole genome shotgun (WGS) entry which is preliminary data.</text>
</comment>
<evidence type="ECO:0000313" key="1">
    <source>
        <dbReference type="EMBL" id="KAA0197653.1"/>
    </source>
</evidence>
<dbReference type="Proteomes" id="UP000728185">
    <property type="component" value="Unassembled WGS sequence"/>
</dbReference>
<gene>
    <name evidence="1" type="ORF">FBUS_11815</name>
</gene>
<name>A0A8E0VPW1_9TREM</name>
<evidence type="ECO:0000313" key="2">
    <source>
        <dbReference type="Proteomes" id="UP000728185"/>
    </source>
</evidence>
<accession>A0A8E0VPW1</accession>
<protein>
    <submittedName>
        <fullName evidence="1">Uncharacterized protein</fullName>
    </submittedName>
</protein>
<dbReference type="AlphaFoldDB" id="A0A8E0VPW1"/>
<sequence>MYLWITAELEAIEAKNPWNKCTFKTSTTESAIAPSQTGPPLINSFSCSYSNSQTPSSVVPPALTPMAFAAHEEAQQTRREEQRKLWKAGLDQQLLEQRLLQQRIKLEEQRKTEALLKQMSSQQMDVSQPIMPLESSVRNLGFPTIEVNPILGPVTAHPSASHFISTACLPTTLVPPHSMCDVSMTSTPAQNVSTSSMLPNAPFQADSTVLVGSGANTIQSVSRTNFNRTRGFTQQIYVDSAETAERARLAHEAR</sequence>
<dbReference type="OrthoDB" id="6255187at2759"/>
<reference evidence="1" key="1">
    <citation type="submission" date="2019-05" db="EMBL/GenBank/DDBJ databases">
        <title>Annotation for the trematode Fasciolopsis buski.</title>
        <authorList>
            <person name="Choi Y.-J."/>
        </authorList>
    </citation>
    <scope>NUCLEOTIDE SEQUENCE</scope>
    <source>
        <strain evidence="1">HT</strain>
        <tissue evidence="1">Whole worm</tissue>
    </source>
</reference>
<feature type="non-terminal residue" evidence="1">
    <location>
        <position position="1"/>
    </location>
</feature>